<evidence type="ECO:0000256" key="5">
    <source>
        <dbReference type="ARBA" id="ARBA00023002"/>
    </source>
</evidence>
<evidence type="ECO:0000256" key="3">
    <source>
        <dbReference type="ARBA" id="ARBA00022630"/>
    </source>
</evidence>
<protein>
    <submittedName>
        <fullName evidence="7">Acyl-CoA dehydrogenase</fullName>
        <ecNumber evidence="7">1.3.8.1</ecNumber>
    </submittedName>
</protein>
<keyword evidence="4" id="KW-0274">FAD</keyword>
<keyword evidence="8" id="KW-1185">Reference proteome</keyword>
<evidence type="ECO:0000313" key="7">
    <source>
        <dbReference type="EMBL" id="AMG73807.1"/>
    </source>
</evidence>
<feature type="domain" description="Acyl-CoA dehydrogenase/oxidase C-terminal" evidence="6">
    <location>
        <begin position="176"/>
        <end position="296"/>
    </location>
</feature>
<reference evidence="7 8" key="1">
    <citation type="journal article" date="2016" name="BMC Genomics">
        <title>Genomic analysis of the nitrate-respiring Sphingopyxis granuli (formerly Sphingomonas macrogoltabida) strain TFA.</title>
        <authorList>
            <person name="Garcia-Romero I."/>
            <person name="Perez-Pulido A.J."/>
            <person name="Gonzalez-Flores Y.E."/>
            <person name="Reyes-Ramirez F."/>
            <person name="Santero E."/>
            <person name="Floriano B."/>
        </authorList>
    </citation>
    <scope>NUCLEOTIDE SEQUENCE [LARGE SCALE GENOMIC DNA]</scope>
    <source>
        <strain evidence="7 8">TFA</strain>
    </source>
</reference>
<evidence type="ECO:0000259" key="6">
    <source>
        <dbReference type="Pfam" id="PF00441"/>
    </source>
</evidence>
<keyword evidence="5 7" id="KW-0560">Oxidoreductase</keyword>
<dbReference type="InterPro" id="IPR009100">
    <property type="entry name" value="AcylCoA_DH/oxidase_NM_dom_sf"/>
</dbReference>
<dbReference type="Pfam" id="PF00441">
    <property type="entry name" value="Acyl-CoA_dh_1"/>
    <property type="match status" value="1"/>
</dbReference>
<dbReference type="SUPFAM" id="SSF56645">
    <property type="entry name" value="Acyl-CoA dehydrogenase NM domain-like"/>
    <property type="match status" value="1"/>
</dbReference>
<evidence type="ECO:0000256" key="1">
    <source>
        <dbReference type="ARBA" id="ARBA00001974"/>
    </source>
</evidence>
<dbReference type="InterPro" id="IPR036250">
    <property type="entry name" value="AcylCo_DH-like_C"/>
</dbReference>
<evidence type="ECO:0000256" key="4">
    <source>
        <dbReference type="ARBA" id="ARBA00022827"/>
    </source>
</evidence>
<dbReference type="InterPro" id="IPR009075">
    <property type="entry name" value="AcylCo_DH/oxidase_C"/>
</dbReference>
<accession>A0AA86L3B6</accession>
<evidence type="ECO:0000313" key="8">
    <source>
        <dbReference type="Proteomes" id="UP000058599"/>
    </source>
</evidence>
<dbReference type="SUPFAM" id="SSF47203">
    <property type="entry name" value="Acyl-CoA dehydrogenase C-terminal domain-like"/>
    <property type="match status" value="1"/>
</dbReference>
<gene>
    <name evidence="7" type="ORF">SGRAN_1418</name>
</gene>
<evidence type="ECO:0000256" key="2">
    <source>
        <dbReference type="ARBA" id="ARBA00009347"/>
    </source>
</evidence>
<keyword evidence="3" id="KW-0285">Flavoprotein</keyword>
<dbReference type="KEGG" id="sgi:SGRAN_1418"/>
<comment type="cofactor">
    <cofactor evidence="1">
        <name>FAD</name>
        <dbReference type="ChEBI" id="CHEBI:57692"/>
    </cofactor>
</comment>
<dbReference type="EMBL" id="CP012199">
    <property type="protein sequence ID" value="AMG73807.1"/>
    <property type="molecule type" value="Genomic_DNA"/>
</dbReference>
<dbReference type="GO" id="GO:0016937">
    <property type="term" value="F:short-chain fatty acyl-CoA dehydrogenase activity"/>
    <property type="evidence" value="ECO:0007669"/>
    <property type="project" value="UniProtKB-EC"/>
</dbReference>
<sequence length="325" mass="33165">MMDHDALLSPFERMLETVAAPAAVRAVEAGGDTDAMWDAVAGSGFLDALVAEAAGGFGLPVAAVQPLWQALGRHAVPLPVGETMIARALLADAGVPLPDGPVALAVAAPGQAVVVPLGLVARHVLVEQDGRLALVAADGAEATGVAGSLAARMRWDRLDGMLPAPAGGLRALAAVLRAALIAGAADRLVAMTAAYANERAQFGKPIGRQQALQQNLAVMAEEAVAARIASQLGCAGTWPPSLVAAATAKSVASRAATRVAATAHAVHGAIGISAEHDLQLFTRRLHEWRLADGSESWWNRQLGAQRLTSGAGSVDYVRAELAAPA</sequence>
<dbReference type="InterPro" id="IPR037069">
    <property type="entry name" value="AcylCoA_DH/ox_N_sf"/>
</dbReference>
<dbReference type="Proteomes" id="UP000058599">
    <property type="component" value="Chromosome"/>
</dbReference>
<comment type="similarity">
    <text evidence="2">Belongs to the acyl-CoA dehydrogenase family.</text>
</comment>
<dbReference type="GO" id="GO:0050660">
    <property type="term" value="F:flavin adenine dinucleotide binding"/>
    <property type="evidence" value="ECO:0007669"/>
    <property type="project" value="InterPro"/>
</dbReference>
<dbReference type="Gene3D" id="1.10.540.10">
    <property type="entry name" value="Acyl-CoA dehydrogenase/oxidase, N-terminal domain"/>
    <property type="match status" value="1"/>
</dbReference>
<organism evidence="7 8">
    <name type="scientific">Sphingopyxis granuli</name>
    <dbReference type="NCBI Taxonomy" id="267128"/>
    <lineage>
        <taxon>Bacteria</taxon>
        <taxon>Pseudomonadati</taxon>
        <taxon>Pseudomonadota</taxon>
        <taxon>Alphaproteobacteria</taxon>
        <taxon>Sphingomonadales</taxon>
        <taxon>Sphingomonadaceae</taxon>
        <taxon>Sphingopyxis</taxon>
    </lineage>
</organism>
<dbReference type="AlphaFoldDB" id="A0AA86L3B6"/>
<dbReference type="PANTHER" id="PTHR43884">
    <property type="entry name" value="ACYL-COA DEHYDROGENASE"/>
    <property type="match status" value="1"/>
</dbReference>
<dbReference type="PANTHER" id="PTHR43884:SF20">
    <property type="entry name" value="ACYL-COA DEHYDROGENASE FADE28"/>
    <property type="match status" value="1"/>
</dbReference>
<name>A0AA86L3B6_9SPHN</name>
<proteinExistence type="inferred from homology"/>
<dbReference type="Gene3D" id="1.20.140.10">
    <property type="entry name" value="Butyryl-CoA Dehydrogenase, subunit A, domain 3"/>
    <property type="match status" value="1"/>
</dbReference>
<dbReference type="RefSeq" id="WP_237233893.1">
    <property type="nucleotide sequence ID" value="NZ_CP012199.1"/>
</dbReference>
<dbReference type="EC" id="1.3.8.1" evidence="7"/>